<evidence type="ECO:0000256" key="5">
    <source>
        <dbReference type="ARBA" id="ARBA00023125"/>
    </source>
</evidence>
<dbReference type="EMBL" id="HE576753">
    <property type="protein sequence ID" value="CCC68658.1"/>
    <property type="molecule type" value="Genomic_DNA"/>
</dbReference>
<evidence type="ECO:0000256" key="2">
    <source>
        <dbReference type="ARBA" id="ARBA00022723"/>
    </source>
</evidence>
<evidence type="ECO:0000256" key="1">
    <source>
        <dbReference type="ARBA" id="ARBA00004123"/>
    </source>
</evidence>
<dbReference type="GO" id="GO:0008270">
    <property type="term" value="F:zinc ion binding"/>
    <property type="evidence" value="ECO:0007669"/>
    <property type="project" value="InterPro"/>
</dbReference>
<dbReference type="GeneID" id="96902215"/>
<evidence type="ECO:0000313" key="10">
    <source>
        <dbReference type="Proteomes" id="UP000001640"/>
    </source>
</evidence>
<comment type="subcellular location">
    <subcellularLocation>
        <location evidence="1">Nucleus</location>
    </subcellularLocation>
</comment>
<dbReference type="PANTHER" id="PTHR31313:SF81">
    <property type="entry name" value="TY1 ENHANCER ACTIVATOR"/>
    <property type="match status" value="1"/>
</dbReference>
<dbReference type="Gene3D" id="4.10.240.10">
    <property type="entry name" value="Zn(2)-C6 fungal-type DNA-binding domain"/>
    <property type="match status" value="2"/>
</dbReference>
<dbReference type="InParanoid" id="G0V9P1"/>
<dbReference type="OrthoDB" id="4036575at2759"/>
<evidence type="ECO:0000313" key="9">
    <source>
        <dbReference type="EMBL" id="CCC68658.1"/>
    </source>
</evidence>
<feature type="compositionally biased region" description="Basic and acidic residues" evidence="8">
    <location>
        <begin position="271"/>
        <end position="283"/>
    </location>
</feature>
<dbReference type="InterPro" id="IPR051615">
    <property type="entry name" value="Transcr_Regulatory_Elem"/>
</dbReference>
<evidence type="ECO:0000256" key="6">
    <source>
        <dbReference type="ARBA" id="ARBA00023163"/>
    </source>
</evidence>
<feature type="region of interest" description="Disordered" evidence="8">
    <location>
        <begin position="116"/>
        <end position="137"/>
    </location>
</feature>
<dbReference type="AlphaFoldDB" id="G0V9P1"/>
<keyword evidence="3" id="KW-0862">Zinc</keyword>
<name>G0V9P1_NAUCA</name>
<dbReference type="InterPro" id="IPR036864">
    <property type="entry name" value="Zn2-C6_fun-type_DNA-bd_sf"/>
</dbReference>
<keyword evidence="6" id="KW-0804">Transcription</keyword>
<dbReference type="GO" id="GO:0005634">
    <property type="term" value="C:nucleus"/>
    <property type="evidence" value="ECO:0007669"/>
    <property type="project" value="UniProtKB-SubCell"/>
</dbReference>
<dbReference type="eggNOG" id="ENOG502S235">
    <property type="taxonomic scope" value="Eukaryota"/>
</dbReference>
<dbReference type="PANTHER" id="PTHR31313">
    <property type="entry name" value="TY1 ENHANCER ACTIVATOR"/>
    <property type="match status" value="1"/>
</dbReference>
<dbReference type="RefSeq" id="XP_003675029.1">
    <property type="nucleotide sequence ID" value="XM_003674981.1"/>
</dbReference>
<evidence type="ECO:0000256" key="4">
    <source>
        <dbReference type="ARBA" id="ARBA00023015"/>
    </source>
</evidence>
<feature type="region of interest" description="Disordered" evidence="8">
    <location>
        <begin position="250"/>
        <end position="286"/>
    </location>
</feature>
<sequence>MVESISNSFTLLNKNNALPPLLLPNLNSTTSGLNRFHFQFQYQAQPQLIANRIDPPTLKSLLAQLDQNGFSSESSSTSVSTATSLSTSRVISPLNSHAPLSRTPSPDLQQSLERNYTFQKSKTSSTSKAPPIRKRNSSSCDYCRQRKIKCDSNFNIIRTSNQLIGPMFPDEIFHILTKKEIDELQQVMVPPLELPSTLFNYQWNWEANPEGNPILFKNKNDLILFTPCTNCSMQFTCQFKDKFHPNLPFPLGETSQSSMEKQRIPSNKKRSMTEQRPHDEEKKRQRVGPSCDHCRFKKIKCDSQIKVVLESNHILNLISNKIHYVFNADEIELLKTTLLKNTTLPEKLANTTTINKRNIAEGSVYPILLKHFDKIILFSPCTSCDKNEQDCLFSMGFTRSDIATCKMILKNLPNNNDNIKKNIFDLTIMDYNSSRTL</sequence>
<accession>G0V9P1</accession>
<dbReference type="HOGENOM" id="CLU_051216_0_0_1"/>
<keyword evidence="4" id="KW-0805">Transcription regulation</keyword>
<gene>
    <name evidence="9" type="primary">NCAS0B05740</name>
    <name evidence="9" type="ordered locus">NCAS_0B05740</name>
</gene>
<evidence type="ECO:0008006" key="11">
    <source>
        <dbReference type="Google" id="ProtNLM"/>
    </source>
</evidence>
<reference key="2">
    <citation type="submission" date="2011-08" db="EMBL/GenBank/DDBJ databases">
        <title>Genome sequence of Naumovozyma castellii.</title>
        <authorList>
            <person name="Gordon J.L."/>
            <person name="Armisen D."/>
            <person name="Proux-Wera E."/>
            <person name="OhEigeartaigh S.S."/>
            <person name="Byrne K.P."/>
            <person name="Wolfe K.H."/>
        </authorList>
    </citation>
    <scope>NUCLEOTIDE SEQUENCE</scope>
    <source>
        <strain>Type strain:CBS 4309</strain>
    </source>
</reference>
<proteinExistence type="predicted"/>
<keyword evidence="5" id="KW-0238">DNA-binding</keyword>
<dbReference type="KEGG" id="ncs:NCAS_0B05740"/>
<dbReference type="Proteomes" id="UP000001640">
    <property type="component" value="Chromosome 2"/>
</dbReference>
<protein>
    <recommendedName>
        <fullName evidence="11">Zn(2)-C6 fungal-type domain-containing protein</fullName>
    </recommendedName>
</protein>
<dbReference type="InterPro" id="IPR001138">
    <property type="entry name" value="Zn2Cys6_DnaBD"/>
</dbReference>
<keyword evidence="10" id="KW-1185">Reference proteome</keyword>
<organism evidence="9 10">
    <name type="scientific">Naumovozyma castellii</name>
    <name type="common">Yeast</name>
    <name type="synonym">Saccharomyces castellii</name>
    <dbReference type="NCBI Taxonomy" id="27288"/>
    <lineage>
        <taxon>Eukaryota</taxon>
        <taxon>Fungi</taxon>
        <taxon>Dikarya</taxon>
        <taxon>Ascomycota</taxon>
        <taxon>Saccharomycotina</taxon>
        <taxon>Saccharomycetes</taxon>
        <taxon>Saccharomycetales</taxon>
        <taxon>Saccharomycetaceae</taxon>
        <taxon>Naumovozyma</taxon>
    </lineage>
</organism>
<keyword evidence="2" id="KW-0479">Metal-binding</keyword>
<reference evidence="9 10" key="1">
    <citation type="journal article" date="2011" name="Proc. Natl. Acad. Sci. U.S.A.">
        <title>Evolutionary erosion of yeast sex chromosomes by mating-type switching accidents.</title>
        <authorList>
            <person name="Gordon J.L."/>
            <person name="Armisen D."/>
            <person name="Proux-Wera E."/>
            <person name="Oheigeartaigh S.S."/>
            <person name="Byrne K.P."/>
            <person name="Wolfe K.H."/>
        </authorList>
    </citation>
    <scope>NUCLEOTIDE SEQUENCE [LARGE SCALE GENOMIC DNA]</scope>
    <source>
        <strain evidence="10">ATCC 76901 / BCRC 22586 / CBS 4309 / NBRC 1992 / NRRL Y-12630</strain>
    </source>
</reference>
<evidence type="ECO:0000256" key="8">
    <source>
        <dbReference type="SAM" id="MobiDB-lite"/>
    </source>
</evidence>
<dbReference type="GO" id="GO:0003677">
    <property type="term" value="F:DNA binding"/>
    <property type="evidence" value="ECO:0007669"/>
    <property type="project" value="UniProtKB-KW"/>
</dbReference>
<keyword evidence="7" id="KW-0539">Nucleus</keyword>
<evidence type="ECO:0000256" key="3">
    <source>
        <dbReference type="ARBA" id="ARBA00022833"/>
    </source>
</evidence>
<dbReference type="CDD" id="cd00067">
    <property type="entry name" value="GAL4"/>
    <property type="match status" value="2"/>
</dbReference>
<dbReference type="SUPFAM" id="SSF57701">
    <property type="entry name" value="Zn2/Cys6 DNA-binding domain"/>
    <property type="match status" value="2"/>
</dbReference>
<evidence type="ECO:0000256" key="7">
    <source>
        <dbReference type="ARBA" id="ARBA00023242"/>
    </source>
</evidence>
<dbReference type="GO" id="GO:0000981">
    <property type="term" value="F:DNA-binding transcription factor activity, RNA polymerase II-specific"/>
    <property type="evidence" value="ECO:0007669"/>
    <property type="project" value="InterPro"/>
</dbReference>